<protein>
    <recommendedName>
        <fullName evidence="7">OmpA-like domain-containing protein</fullName>
    </recommendedName>
</protein>
<evidence type="ECO:0000313" key="8">
    <source>
        <dbReference type="EMBL" id="BAO44154.1"/>
    </source>
</evidence>
<dbReference type="SUPFAM" id="SSF103088">
    <property type="entry name" value="OmpA-like"/>
    <property type="match status" value="1"/>
</dbReference>
<feature type="region of interest" description="Disordered" evidence="5">
    <location>
        <begin position="184"/>
        <end position="208"/>
    </location>
</feature>
<dbReference type="PRINTS" id="PR01021">
    <property type="entry name" value="OMPADOMAIN"/>
</dbReference>
<evidence type="ECO:0000313" key="9">
    <source>
        <dbReference type="Proteomes" id="UP000031631"/>
    </source>
</evidence>
<evidence type="ECO:0000256" key="3">
    <source>
        <dbReference type="ARBA" id="ARBA00023237"/>
    </source>
</evidence>
<evidence type="ECO:0000256" key="6">
    <source>
        <dbReference type="SAM" id="SignalP"/>
    </source>
</evidence>
<dbReference type="InterPro" id="IPR006664">
    <property type="entry name" value="OMP_bac"/>
</dbReference>
<dbReference type="Gene3D" id="3.30.1330.60">
    <property type="entry name" value="OmpA-like domain"/>
    <property type="match status" value="1"/>
</dbReference>
<feature type="signal peptide" evidence="6">
    <location>
        <begin position="1"/>
        <end position="21"/>
    </location>
</feature>
<dbReference type="CDD" id="cd07185">
    <property type="entry name" value="OmpA_C-like"/>
    <property type="match status" value="1"/>
</dbReference>
<keyword evidence="6" id="KW-0732">Signal</keyword>
<feature type="chain" id="PRO_5030641765" description="OmpA-like domain-containing protein" evidence="6">
    <location>
        <begin position="22"/>
        <end position="343"/>
    </location>
</feature>
<accession>A0A7U6JH57</accession>
<dbReference type="KEGG" id="tbn:TBH_C1229"/>
<evidence type="ECO:0000256" key="1">
    <source>
        <dbReference type="ARBA" id="ARBA00004442"/>
    </source>
</evidence>
<dbReference type="PRINTS" id="PR01023">
    <property type="entry name" value="NAFLGMOTY"/>
</dbReference>
<dbReference type="PANTHER" id="PTHR30329">
    <property type="entry name" value="STATOR ELEMENT OF FLAGELLAR MOTOR COMPLEX"/>
    <property type="match status" value="1"/>
</dbReference>
<dbReference type="PANTHER" id="PTHR30329:SF21">
    <property type="entry name" value="LIPOPROTEIN YIAD-RELATED"/>
    <property type="match status" value="1"/>
</dbReference>
<keyword evidence="9" id="KW-1185">Reference proteome</keyword>
<comment type="subcellular location">
    <subcellularLocation>
        <location evidence="1">Cell outer membrane</location>
    </subcellularLocation>
</comment>
<keyword evidence="3" id="KW-0998">Cell outer membrane</keyword>
<evidence type="ECO:0000259" key="7">
    <source>
        <dbReference type="PROSITE" id="PS51123"/>
    </source>
</evidence>
<name>A0A7U6JH57_9GAMM</name>
<evidence type="ECO:0000256" key="4">
    <source>
        <dbReference type="PROSITE-ProRule" id="PRU00473"/>
    </source>
</evidence>
<evidence type="ECO:0000256" key="2">
    <source>
        <dbReference type="ARBA" id="ARBA00023136"/>
    </source>
</evidence>
<feature type="compositionally biased region" description="Polar residues" evidence="5">
    <location>
        <begin position="69"/>
        <end position="81"/>
    </location>
</feature>
<dbReference type="Proteomes" id="UP000031631">
    <property type="component" value="Chromosome"/>
</dbReference>
<dbReference type="AlphaFoldDB" id="A0A7U6JH57"/>
<dbReference type="InterPro" id="IPR050330">
    <property type="entry name" value="Bact_OuterMem_StrucFunc"/>
</dbReference>
<proteinExistence type="predicted"/>
<evidence type="ECO:0000256" key="5">
    <source>
        <dbReference type="SAM" id="MobiDB-lite"/>
    </source>
</evidence>
<dbReference type="InterPro" id="IPR006665">
    <property type="entry name" value="OmpA-like"/>
</dbReference>
<dbReference type="Pfam" id="PF00691">
    <property type="entry name" value="OmpA"/>
    <property type="match status" value="1"/>
</dbReference>
<dbReference type="PROSITE" id="PS51123">
    <property type="entry name" value="OMPA_2"/>
    <property type="match status" value="1"/>
</dbReference>
<reference evidence="8 9" key="1">
    <citation type="journal article" date="2014" name="PLoS ONE">
        <title>Physiological and genomic features of a novel sulfur-oxidizing gammaproteobacterium belonging to a previously uncultivated symbiotic lineage isolated from a hydrothermal vent.</title>
        <authorList>
            <person name="Nunoura T."/>
            <person name="Takaki Y."/>
            <person name="Kazama H."/>
            <person name="Kakuta J."/>
            <person name="Shimamura S."/>
            <person name="Makita H."/>
            <person name="Hirai M."/>
            <person name="Miyazaki M."/>
            <person name="Takai K."/>
        </authorList>
    </citation>
    <scope>NUCLEOTIDE SEQUENCE [LARGE SCALE GENOMIC DNA]</scope>
    <source>
        <strain evidence="8 9">Hiromi1</strain>
    </source>
</reference>
<feature type="region of interest" description="Disordered" evidence="5">
    <location>
        <begin position="64"/>
        <end position="100"/>
    </location>
</feature>
<feature type="domain" description="OmpA-like" evidence="7">
    <location>
        <begin position="227"/>
        <end position="343"/>
    </location>
</feature>
<dbReference type="RefSeq" id="WP_052469934.1">
    <property type="nucleotide sequence ID" value="NZ_AP012273.1"/>
</dbReference>
<dbReference type="GO" id="GO:0009279">
    <property type="term" value="C:cell outer membrane"/>
    <property type="evidence" value="ECO:0007669"/>
    <property type="project" value="UniProtKB-SubCell"/>
</dbReference>
<gene>
    <name evidence="8" type="ORF">TBH_C1229</name>
</gene>
<sequence>MKTVNKAIAAIISVSSPFVFTAPALAQQDCKAAGNSTHQMPTPPAWVMERRSRLYHPMGQAPAWMRPQSPLSRPMQSQVTPSDAPRAPGTNNQRFPAPVPAQRPYPYYPAPAWNTPYGRNYMPWGHRSDWGPMDGLMDGNGNGNMNFDFGGNMSGHGRGNGYHQLRNSWWDTPALPLFAAPGVQEPQQAPEPAPAPASTDDDKDGVDNLSDLCANTPAGVKVNAFGCQDTDAMILRGVNFHTDSDKLTDDSIAILDRVVNTLKAHPEVKLEVSGHTDSRGDDAYNKKLSERRAIAVMKYLVDHGVKADNLIARGYGEERPIAGNDTPEGMARNRRVELNRIDQ</sequence>
<organism evidence="8 9">
    <name type="scientific">Thiolapillus brandeum</name>
    <dbReference type="NCBI Taxonomy" id="1076588"/>
    <lineage>
        <taxon>Bacteria</taxon>
        <taxon>Pseudomonadati</taxon>
        <taxon>Pseudomonadota</taxon>
        <taxon>Gammaproteobacteria</taxon>
        <taxon>Chromatiales</taxon>
        <taxon>Sedimenticolaceae</taxon>
        <taxon>Thiolapillus</taxon>
    </lineage>
</organism>
<dbReference type="InterPro" id="IPR036737">
    <property type="entry name" value="OmpA-like_sf"/>
</dbReference>
<dbReference type="EMBL" id="AP012273">
    <property type="protein sequence ID" value="BAO44154.1"/>
    <property type="molecule type" value="Genomic_DNA"/>
</dbReference>
<keyword evidence="2 4" id="KW-0472">Membrane</keyword>